<dbReference type="EMBL" id="SRHE01000563">
    <property type="protein sequence ID" value="TWW08656.1"/>
    <property type="molecule type" value="Genomic_DNA"/>
</dbReference>
<gene>
    <name evidence="2" type="primary">lolI</name>
    <name evidence="2" type="ORF">E3A20_22140</name>
</gene>
<dbReference type="AlphaFoldDB" id="A0A5C6M1M4"/>
<evidence type="ECO:0000259" key="1">
    <source>
        <dbReference type="Pfam" id="PF01261"/>
    </source>
</evidence>
<name>A0A5C6M1M4_9PLAN</name>
<evidence type="ECO:0000313" key="2">
    <source>
        <dbReference type="EMBL" id="TWW08656.1"/>
    </source>
</evidence>
<sequence>MKYNRRESLLTLGTVAGSLSANQSLAANPRHSIHANPLEQKFRYCLNTSTIRGQKTGILKEVEIAAAAGYDGIEPWIPNLREFRDQGGSISDLSKRIADSGLTVDSAIGFAQWIHPDQATRTQALEEARKDMDMLKQLGGTRIAAPPVGAHSGDAPTVELPAAAERFAALQQIGNDAGIIPQLEVWGFSKNLSRLGDVAWVAAETGRRDSCLLLDVYHIFKGGSDFAGLSLFSDQSLQVFHMNDFPADPTRDRMNDSHRVYPGDGIAPLSSILQMLAGKARTITLSLELFNPGYWQQDAAVVAAEGLKKMQAAVKAAGF</sequence>
<reference evidence="2 3" key="1">
    <citation type="submission" date="2019-08" db="EMBL/GenBank/DDBJ databases">
        <title>100 year-old enigma solved: identification of Planctomyces bekefii, the type genus and species of the phylum Planctomycetes.</title>
        <authorList>
            <person name="Svetlana D.N."/>
            <person name="Overmann J."/>
        </authorList>
    </citation>
    <scope>NUCLEOTIDE SEQUENCE [LARGE SCALE GENOMIC DNA]</scope>
    <source>
        <strain evidence="2">Phe10_nw2017</strain>
    </source>
</reference>
<dbReference type="Pfam" id="PF01261">
    <property type="entry name" value="AP_endonuc_2"/>
    <property type="match status" value="1"/>
</dbReference>
<dbReference type="PANTHER" id="PTHR12110">
    <property type="entry name" value="HYDROXYPYRUVATE ISOMERASE"/>
    <property type="match status" value="1"/>
</dbReference>
<comment type="caution">
    <text evidence="2">The sequence shown here is derived from an EMBL/GenBank/DDBJ whole genome shotgun (WGS) entry which is preliminary data.</text>
</comment>
<proteinExistence type="predicted"/>
<protein>
    <submittedName>
        <fullName evidence="2">Xylose isomerase</fullName>
    </submittedName>
</protein>
<accession>A0A5C6M1M4</accession>
<dbReference type="PANTHER" id="PTHR12110:SF48">
    <property type="entry name" value="BLL3656 PROTEIN"/>
    <property type="match status" value="1"/>
</dbReference>
<reference evidence="2 3" key="2">
    <citation type="submission" date="2019-08" db="EMBL/GenBank/DDBJ databases">
        <authorList>
            <person name="Henke P."/>
        </authorList>
    </citation>
    <scope>NUCLEOTIDE SEQUENCE [LARGE SCALE GENOMIC DNA]</scope>
    <source>
        <strain evidence="2">Phe10_nw2017</strain>
    </source>
</reference>
<keyword evidence="2" id="KW-0413">Isomerase</keyword>
<organism evidence="2 3">
    <name type="scientific">Planctomyces bekefii</name>
    <dbReference type="NCBI Taxonomy" id="1653850"/>
    <lineage>
        <taxon>Bacteria</taxon>
        <taxon>Pseudomonadati</taxon>
        <taxon>Planctomycetota</taxon>
        <taxon>Planctomycetia</taxon>
        <taxon>Planctomycetales</taxon>
        <taxon>Planctomycetaceae</taxon>
        <taxon>Planctomyces</taxon>
    </lineage>
</organism>
<evidence type="ECO:0000313" key="3">
    <source>
        <dbReference type="Proteomes" id="UP000321083"/>
    </source>
</evidence>
<dbReference type="InterPro" id="IPR050312">
    <property type="entry name" value="IolE/XylAMocC-like"/>
</dbReference>
<dbReference type="GO" id="GO:0016853">
    <property type="term" value="F:isomerase activity"/>
    <property type="evidence" value="ECO:0007669"/>
    <property type="project" value="UniProtKB-KW"/>
</dbReference>
<dbReference type="SUPFAM" id="SSF51658">
    <property type="entry name" value="Xylose isomerase-like"/>
    <property type="match status" value="1"/>
</dbReference>
<dbReference type="InterPro" id="IPR013022">
    <property type="entry name" value="Xyl_isomerase-like_TIM-brl"/>
</dbReference>
<dbReference type="Proteomes" id="UP000321083">
    <property type="component" value="Unassembled WGS sequence"/>
</dbReference>
<feature type="domain" description="Xylose isomerase-like TIM barrel" evidence="1">
    <location>
        <begin position="62"/>
        <end position="307"/>
    </location>
</feature>
<dbReference type="InterPro" id="IPR036237">
    <property type="entry name" value="Xyl_isomerase-like_sf"/>
</dbReference>
<keyword evidence="3" id="KW-1185">Reference proteome</keyword>
<dbReference type="Gene3D" id="3.20.20.150">
    <property type="entry name" value="Divalent-metal-dependent TIM barrel enzymes"/>
    <property type="match status" value="1"/>
</dbReference>